<comment type="catalytic activity">
    <reaction evidence="1 11">
        <text>alpha-D-glucose = beta-D-glucose</text>
        <dbReference type="Rhea" id="RHEA:10264"/>
        <dbReference type="ChEBI" id="CHEBI:15903"/>
        <dbReference type="ChEBI" id="CHEBI:17925"/>
        <dbReference type="EC" id="5.1.3.3"/>
    </reaction>
</comment>
<feature type="chain" id="PRO_5045985984" description="Aldose 1-epimerase" evidence="12">
    <location>
        <begin position="27"/>
        <end position="391"/>
    </location>
</feature>
<dbReference type="Gene3D" id="2.70.98.10">
    <property type="match status" value="1"/>
</dbReference>
<comment type="similarity">
    <text evidence="4 11">Belongs to the aldose epimerase family.</text>
</comment>
<dbReference type="EC" id="5.1.3.3" evidence="6 11"/>
<evidence type="ECO:0000256" key="7">
    <source>
        <dbReference type="ARBA" id="ARBA00014165"/>
    </source>
</evidence>
<dbReference type="CDD" id="cd09019">
    <property type="entry name" value="galactose_mutarotase_like"/>
    <property type="match status" value="1"/>
</dbReference>
<gene>
    <name evidence="13" type="ORF">GCM10023143_24110</name>
</gene>
<keyword evidence="8" id="KW-0106">Calcium</keyword>
<reference evidence="14" key="1">
    <citation type="journal article" date="2019" name="Int. J. Syst. Evol. Microbiol.">
        <title>The Global Catalogue of Microorganisms (GCM) 10K type strain sequencing project: providing services to taxonomists for standard genome sequencing and annotation.</title>
        <authorList>
            <consortium name="The Broad Institute Genomics Platform"/>
            <consortium name="The Broad Institute Genome Sequencing Center for Infectious Disease"/>
            <person name="Wu L."/>
            <person name="Ma J."/>
        </authorList>
    </citation>
    <scope>NUCLEOTIDE SEQUENCE [LARGE SCALE GENOMIC DNA]</scope>
    <source>
        <strain evidence="14">JCM 17664</strain>
    </source>
</reference>
<dbReference type="InterPro" id="IPR018052">
    <property type="entry name" value="Ald1_epimerase_CS"/>
</dbReference>
<dbReference type="Pfam" id="PF01263">
    <property type="entry name" value="Aldose_epim"/>
    <property type="match status" value="1"/>
</dbReference>
<protein>
    <recommendedName>
        <fullName evidence="7 11">Aldose 1-epimerase</fullName>
        <ecNumber evidence="6 11">5.1.3.3</ecNumber>
    </recommendedName>
</protein>
<dbReference type="PANTHER" id="PTHR10091:SF0">
    <property type="entry name" value="GALACTOSE MUTAROTASE"/>
    <property type="match status" value="1"/>
</dbReference>
<dbReference type="RefSeq" id="WP_344979633.1">
    <property type="nucleotide sequence ID" value="NZ_BAABFN010000005.1"/>
</dbReference>
<comment type="pathway">
    <text evidence="3 11">Carbohydrate metabolism; hexose metabolism.</text>
</comment>
<evidence type="ECO:0000256" key="4">
    <source>
        <dbReference type="ARBA" id="ARBA00006206"/>
    </source>
</evidence>
<dbReference type="PIRSF" id="PIRSF005096">
    <property type="entry name" value="GALM"/>
    <property type="match status" value="1"/>
</dbReference>
<dbReference type="SUPFAM" id="SSF74650">
    <property type="entry name" value="Galactose mutarotase-like"/>
    <property type="match status" value="1"/>
</dbReference>
<dbReference type="InterPro" id="IPR011013">
    <property type="entry name" value="Gal_mutarotase_sf_dom"/>
</dbReference>
<comment type="subunit">
    <text evidence="5">Monomer.</text>
</comment>
<evidence type="ECO:0000256" key="10">
    <source>
        <dbReference type="ARBA" id="ARBA00023277"/>
    </source>
</evidence>
<proteinExistence type="inferred from homology"/>
<evidence type="ECO:0000256" key="12">
    <source>
        <dbReference type="SAM" id="SignalP"/>
    </source>
</evidence>
<dbReference type="PROSITE" id="PS00545">
    <property type="entry name" value="ALDOSE_1_EPIMERASE"/>
    <property type="match status" value="1"/>
</dbReference>
<evidence type="ECO:0000256" key="2">
    <source>
        <dbReference type="ARBA" id="ARBA00001913"/>
    </source>
</evidence>
<evidence type="ECO:0000256" key="1">
    <source>
        <dbReference type="ARBA" id="ARBA00001614"/>
    </source>
</evidence>
<comment type="cofactor">
    <cofactor evidence="2">
        <name>Ca(2+)</name>
        <dbReference type="ChEBI" id="CHEBI:29108"/>
    </cofactor>
</comment>
<dbReference type="InterPro" id="IPR014718">
    <property type="entry name" value="GH-type_carb-bd"/>
</dbReference>
<dbReference type="Proteomes" id="UP001501207">
    <property type="component" value="Unassembled WGS sequence"/>
</dbReference>
<keyword evidence="9 11" id="KW-0413">Isomerase</keyword>
<dbReference type="NCBIfam" id="NF008277">
    <property type="entry name" value="PRK11055.1"/>
    <property type="match status" value="1"/>
</dbReference>
<keyword evidence="10 11" id="KW-0119">Carbohydrate metabolism</keyword>
<evidence type="ECO:0000256" key="8">
    <source>
        <dbReference type="ARBA" id="ARBA00022837"/>
    </source>
</evidence>
<feature type="signal peptide" evidence="12">
    <location>
        <begin position="1"/>
        <end position="26"/>
    </location>
</feature>
<evidence type="ECO:0000256" key="5">
    <source>
        <dbReference type="ARBA" id="ARBA00011245"/>
    </source>
</evidence>
<evidence type="ECO:0000256" key="3">
    <source>
        <dbReference type="ARBA" id="ARBA00005028"/>
    </source>
</evidence>
<evidence type="ECO:0000256" key="6">
    <source>
        <dbReference type="ARBA" id="ARBA00013185"/>
    </source>
</evidence>
<evidence type="ECO:0000313" key="13">
    <source>
        <dbReference type="EMBL" id="GAA4313690.1"/>
    </source>
</evidence>
<name>A0ABP8FYM6_9BACT</name>
<dbReference type="InterPro" id="IPR047215">
    <property type="entry name" value="Galactose_mutarotase-like"/>
</dbReference>
<keyword evidence="12" id="KW-0732">Signal</keyword>
<evidence type="ECO:0000256" key="9">
    <source>
        <dbReference type="ARBA" id="ARBA00023235"/>
    </source>
</evidence>
<dbReference type="PANTHER" id="PTHR10091">
    <property type="entry name" value="ALDOSE-1-EPIMERASE"/>
    <property type="match status" value="1"/>
</dbReference>
<evidence type="ECO:0000313" key="14">
    <source>
        <dbReference type="Proteomes" id="UP001501207"/>
    </source>
</evidence>
<organism evidence="13 14">
    <name type="scientific">Compostibacter hankyongensis</name>
    <dbReference type="NCBI Taxonomy" id="1007089"/>
    <lineage>
        <taxon>Bacteria</taxon>
        <taxon>Pseudomonadati</taxon>
        <taxon>Bacteroidota</taxon>
        <taxon>Chitinophagia</taxon>
        <taxon>Chitinophagales</taxon>
        <taxon>Chitinophagaceae</taxon>
        <taxon>Compostibacter</taxon>
    </lineage>
</organism>
<sequence>MTALSTLSCLPIAICLAMITACSSPAGQNSNPPADDTTMASLPEAAAFRDTVAGKETGLFVLKNAAGMEAAVTNYGGRLVSLLVPDKAGNMVDVVVGYDSLQSYLGGGDSYFGALVGRYGNRIAHGQFSLDGKTYRLATNNGPNHLHGGKKGFSKQVWDVLERTDSSLTLHYRSKNGEEGYPGNLDVKVVYTLGDDNALKIGYEASTDQPTIVNLTNHSYFNLNGQGNGTITNHILQINADRYTPVDSTLIPTGQLQNVTGTPFDFRKPTVIGARMNAPDQQLKYGKGYDHNFVLNGEPGALKHAATVTGDLSGIVMEVYTREPGVQFYTGNFMGGAHTIKGGKKDGHQTAFCLETQHFPDSPHQPSFPTTVLRPGDTYRTETVFRFPAEP</sequence>
<keyword evidence="14" id="KW-1185">Reference proteome</keyword>
<dbReference type="InterPro" id="IPR008183">
    <property type="entry name" value="Aldose_1/G6P_1-epimerase"/>
</dbReference>
<dbReference type="EMBL" id="BAABFN010000005">
    <property type="protein sequence ID" value="GAA4313690.1"/>
    <property type="molecule type" value="Genomic_DNA"/>
</dbReference>
<accession>A0ABP8FYM6</accession>
<comment type="caution">
    <text evidence="13">The sequence shown here is derived from an EMBL/GenBank/DDBJ whole genome shotgun (WGS) entry which is preliminary data.</text>
</comment>
<evidence type="ECO:0000256" key="11">
    <source>
        <dbReference type="PIRNR" id="PIRNR005096"/>
    </source>
</evidence>
<dbReference type="InterPro" id="IPR015443">
    <property type="entry name" value="Aldose_1-epimerase"/>
</dbReference>